<protein>
    <submittedName>
        <fullName evidence="1">Uncharacterized protein</fullName>
    </submittedName>
</protein>
<reference evidence="1" key="1">
    <citation type="submission" date="2020-03" db="EMBL/GenBank/DDBJ databases">
        <title>The deep terrestrial virosphere.</title>
        <authorList>
            <person name="Holmfeldt K."/>
            <person name="Nilsson E."/>
            <person name="Simone D."/>
            <person name="Lopez-Fernandez M."/>
            <person name="Wu X."/>
            <person name="de Brujin I."/>
            <person name="Lundin D."/>
            <person name="Andersson A."/>
            <person name="Bertilsson S."/>
            <person name="Dopson M."/>
        </authorList>
    </citation>
    <scope>NUCLEOTIDE SEQUENCE</scope>
    <source>
        <strain evidence="1">TM448A03024</strain>
    </source>
</reference>
<proteinExistence type="predicted"/>
<gene>
    <name evidence="1" type="ORF">TM448A03024_0008</name>
</gene>
<sequence length="60" mass="7128">MPNVEFYGEIRKETDNAYLVFDGINEVWLPKSQIVEMNHEKGPDYEFIIPEWLAIEKEIV</sequence>
<dbReference type="AlphaFoldDB" id="A0A6H1ZY07"/>
<accession>A0A6H1ZY07</accession>
<dbReference type="EMBL" id="MT144370">
    <property type="protein sequence ID" value="QJA52816.1"/>
    <property type="molecule type" value="Genomic_DNA"/>
</dbReference>
<name>A0A6H1ZY07_9ZZZZ</name>
<organism evidence="1">
    <name type="scientific">viral metagenome</name>
    <dbReference type="NCBI Taxonomy" id="1070528"/>
    <lineage>
        <taxon>unclassified sequences</taxon>
        <taxon>metagenomes</taxon>
        <taxon>organismal metagenomes</taxon>
    </lineage>
</organism>
<evidence type="ECO:0000313" key="1">
    <source>
        <dbReference type="EMBL" id="QJA52816.1"/>
    </source>
</evidence>